<name>A0A9Q4T8P3_9ENTR</name>
<keyword evidence="1 6" id="KW-0378">Hydrolase</keyword>
<accession>A0A9Q4T8P3</accession>
<dbReference type="RefSeq" id="WP_161591589.1">
    <property type="nucleotide sequence ID" value="NZ_RPBY01000014.1"/>
</dbReference>
<dbReference type="Gene3D" id="3.40.50.1820">
    <property type="entry name" value="alpha/beta hydrolase"/>
    <property type="match status" value="1"/>
</dbReference>
<evidence type="ECO:0000256" key="2">
    <source>
        <dbReference type="ARBA" id="ARBA00022963"/>
    </source>
</evidence>
<keyword evidence="2" id="KW-0442">Lipid degradation</keyword>
<feature type="signal peptide" evidence="4">
    <location>
        <begin position="1"/>
        <end position="20"/>
    </location>
</feature>
<evidence type="ECO:0000313" key="7">
    <source>
        <dbReference type="Proteomes" id="UP000778262"/>
    </source>
</evidence>
<comment type="caution">
    <text evidence="6">The sequence shown here is derived from an EMBL/GenBank/DDBJ whole genome shotgun (WGS) entry which is preliminary data.</text>
</comment>
<dbReference type="GO" id="GO:0003847">
    <property type="term" value="F:1-alkyl-2-acetylglycerophosphocholine esterase activity"/>
    <property type="evidence" value="ECO:0007669"/>
    <property type="project" value="TreeGrafter"/>
</dbReference>
<dbReference type="AlphaFoldDB" id="A0A9Q4T8P3"/>
<dbReference type="PANTHER" id="PTHR10272">
    <property type="entry name" value="PLATELET-ACTIVATING FACTOR ACETYLHYDROLASE"/>
    <property type="match status" value="1"/>
</dbReference>
<dbReference type="GO" id="GO:0016042">
    <property type="term" value="P:lipid catabolic process"/>
    <property type="evidence" value="ECO:0007669"/>
    <property type="project" value="UniProtKB-KW"/>
</dbReference>
<dbReference type="SUPFAM" id="SSF53474">
    <property type="entry name" value="alpha/beta-Hydrolases"/>
    <property type="match status" value="1"/>
</dbReference>
<protein>
    <submittedName>
        <fullName evidence="6">Alpha/beta fold hydrolase</fullName>
    </submittedName>
</protein>
<proteinExistence type="predicted"/>
<dbReference type="EMBL" id="RPBY01000014">
    <property type="protein sequence ID" value="NCH90000.1"/>
    <property type="molecule type" value="Genomic_DNA"/>
</dbReference>
<keyword evidence="4" id="KW-0732">Signal</keyword>
<evidence type="ECO:0000256" key="1">
    <source>
        <dbReference type="ARBA" id="ARBA00022801"/>
    </source>
</evidence>
<evidence type="ECO:0000259" key="5">
    <source>
        <dbReference type="Pfam" id="PF12697"/>
    </source>
</evidence>
<keyword evidence="3" id="KW-0443">Lipid metabolism</keyword>
<sequence length="361" mass="38809">MSIRTLILSFSLLLSGITHADTAFRQLHLDEDKARPLDVAVWYPTTQTGKTETVGDNPVFVGTPALRNAQPAGGAHPLLLLSHGYGGNWRNLNWLAQRMAAQGYIVAAPDHPGTTSRNKAQQDAWQLWQRPRDLRRVMNRLIDNPGIAGDVDTGRIAAIGHSLGGWTVMELAGARFDAGRFQRDCKNHAVLASCKLIPALGIDRPAASGPLMESQREPRINAVVSLDLGLARGFTPGSLAQLNVPVLILSAQADSDALPARLESGYLQRYIPAAKQQAQSVTGATHFSFMQLCKPGAKALIEEHDPGEGIVCDDGGSLSRAEIHQTLSDTISAFLQQALDYPPLHGETPLGSSRSTAQTRG</sequence>
<organism evidence="6 7">
    <name type="scientific">Cronobacter dublinensis</name>
    <dbReference type="NCBI Taxonomy" id="413497"/>
    <lineage>
        <taxon>Bacteria</taxon>
        <taxon>Pseudomonadati</taxon>
        <taxon>Pseudomonadota</taxon>
        <taxon>Gammaproteobacteria</taxon>
        <taxon>Enterobacterales</taxon>
        <taxon>Enterobacteriaceae</taxon>
        <taxon>Cronobacter</taxon>
    </lineage>
</organism>
<dbReference type="InterPro" id="IPR016986">
    <property type="entry name" value="UCP031982_abhydr"/>
</dbReference>
<dbReference type="Pfam" id="PF12697">
    <property type="entry name" value="Abhydrolase_6"/>
    <property type="match status" value="1"/>
</dbReference>
<evidence type="ECO:0000313" key="6">
    <source>
        <dbReference type="EMBL" id="NCH90000.1"/>
    </source>
</evidence>
<dbReference type="PIRSF" id="PIRSF031982">
    <property type="entry name" value="UCP031982_abhydr"/>
    <property type="match status" value="1"/>
</dbReference>
<dbReference type="PANTHER" id="PTHR10272:SF0">
    <property type="entry name" value="PLATELET-ACTIVATING FACTOR ACETYLHYDROLASE"/>
    <property type="match status" value="1"/>
</dbReference>
<dbReference type="Proteomes" id="UP000778262">
    <property type="component" value="Unassembled WGS sequence"/>
</dbReference>
<evidence type="ECO:0000256" key="4">
    <source>
        <dbReference type="SAM" id="SignalP"/>
    </source>
</evidence>
<evidence type="ECO:0000256" key="3">
    <source>
        <dbReference type="ARBA" id="ARBA00023098"/>
    </source>
</evidence>
<dbReference type="InterPro" id="IPR029058">
    <property type="entry name" value="AB_hydrolase_fold"/>
</dbReference>
<gene>
    <name evidence="6" type="ORF">EHJ13_21570</name>
</gene>
<feature type="chain" id="PRO_5040471754" evidence="4">
    <location>
        <begin position="21"/>
        <end position="361"/>
    </location>
</feature>
<feature type="domain" description="AB hydrolase-1" evidence="5">
    <location>
        <begin position="79"/>
        <end position="236"/>
    </location>
</feature>
<reference evidence="6" key="1">
    <citation type="submission" date="2018-11" db="EMBL/GenBank/DDBJ databases">
        <title>Genomics analysis of Putative Virulence Factors on Adhesion and Cytotoxicity for Cronobacter spp.</title>
        <authorList>
            <person name="Cui J."/>
        </authorList>
    </citation>
    <scope>NUCLEOTIDE SEQUENCE</scope>
    <source>
        <strain evidence="6">SD69</strain>
    </source>
</reference>
<dbReference type="InterPro" id="IPR000073">
    <property type="entry name" value="AB_hydrolase_1"/>
</dbReference>